<gene>
    <name evidence="4" type="ORF">H4696_009376</name>
</gene>
<dbReference type="Proteomes" id="UP000631670">
    <property type="component" value="Unassembled WGS sequence"/>
</dbReference>
<keyword evidence="1" id="KW-0808">Transferase</keyword>
<sequence length="181" mass="20005">MSRYLVRPVRRDDIELLSEKFGDRHFLEDRLNRQTNGLGVLFTAWSGDVPAGLLYLWLEEAEEQEIAAALPGVALLTHLEVLPPLRSKGVGTELMDHAERYLEDLGGHEQVALAVHEDNTRAAALYDRLGYRDWGGGKIVCYTYEVQPDGSVVREPEKCHVLVKDLKSASPHGAATAGVSA</sequence>
<organism evidence="4 5">
    <name type="scientific">Amycolatopsis lexingtonensis</name>
    <dbReference type="NCBI Taxonomy" id="218822"/>
    <lineage>
        <taxon>Bacteria</taxon>
        <taxon>Bacillati</taxon>
        <taxon>Actinomycetota</taxon>
        <taxon>Actinomycetes</taxon>
        <taxon>Pseudonocardiales</taxon>
        <taxon>Pseudonocardiaceae</taxon>
        <taxon>Amycolatopsis</taxon>
    </lineage>
</organism>
<reference evidence="4 5" key="1">
    <citation type="submission" date="2020-10" db="EMBL/GenBank/DDBJ databases">
        <title>Sequencing the genomes of 1000 actinobacteria strains.</title>
        <authorList>
            <person name="Klenk H.-P."/>
        </authorList>
    </citation>
    <scope>NUCLEOTIDE SEQUENCE [LARGE SCALE GENOMIC DNA]</scope>
    <source>
        <strain evidence="4 5">DSM 44653</strain>
    </source>
</reference>
<evidence type="ECO:0000259" key="3">
    <source>
        <dbReference type="PROSITE" id="PS51186"/>
    </source>
</evidence>
<dbReference type="InterPro" id="IPR016181">
    <property type="entry name" value="Acyl_CoA_acyltransferase"/>
</dbReference>
<protein>
    <submittedName>
        <fullName evidence="4">Ribosomal protein S18 acetylase RimI-like enzyme</fullName>
    </submittedName>
</protein>
<dbReference type="InterPro" id="IPR000182">
    <property type="entry name" value="GNAT_dom"/>
</dbReference>
<evidence type="ECO:0000313" key="5">
    <source>
        <dbReference type="Proteomes" id="UP000631670"/>
    </source>
</evidence>
<name>A0ABR9IGJ2_9PSEU</name>
<dbReference type="CDD" id="cd04301">
    <property type="entry name" value="NAT_SF"/>
    <property type="match status" value="1"/>
</dbReference>
<dbReference type="PROSITE" id="PS51186">
    <property type="entry name" value="GNAT"/>
    <property type="match status" value="1"/>
</dbReference>
<proteinExistence type="predicted"/>
<dbReference type="RefSeq" id="WP_249027061.1">
    <property type="nucleotide sequence ID" value="NZ_JADBEG010000001.1"/>
</dbReference>
<keyword evidence="5" id="KW-1185">Reference proteome</keyword>
<evidence type="ECO:0000256" key="1">
    <source>
        <dbReference type="ARBA" id="ARBA00022679"/>
    </source>
</evidence>
<keyword evidence="2" id="KW-0012">Acyltransferase</keyword>
<dbReference type="Pfam" id="PF00583">
    <property type="entry name" value="Acetyltransf_1"/>
    <property type="match status" value="1"/>
</dbReference>
<evidence type="ECO:0000256" key="2">
    <source>
        <dbReference type="ARBA" id="ARBA00023315"/>
    </source>
</evidence>
<dbReference type="Gene3D" id="3.40.630.30">
    <property type="match status" value="1"/>
</dbReference>
<dbReference type="PANTHER" id="PTHR43420:SF47">
    <property type="entry name" value="N-ACETYLTRANSFERASE DOMAIN-CONTAINING PROTEIN"/>
    <property type="match status" value="1"/>
</dbReference>
<evidence type="ECO:0000313" key="4">
    <source>
        <dbReference type="EMBL" id="MBE1502276.1"/>
    </source>
</evidence>
<dbReference type="InterPro" id="IPR050680">
    <property type="entry name" value="YpeA/RimI_acetyltransf"/>
</dbReference>
<dbReference type="EMBL" id="JADBEG010000001">
    <property type="protein sequence ID" value="MBE1502276.1"/>
    <property type="molecule type" value="Genomic_DNA"/>
</dbReference>
<dbReference type="SUPFAM" id="SSF55729">
    <property type="entry name" value="Acyl-CoA N-acyltransferases (Nat)"/>
    <property type="match status" value="1"/>
</dbReference>
<comment type="caution">
    <text evidence="4">The sequence shown here is derived from an EMBL/GenBank/DDBJ whole genome shotgun (WGS) entry which is preliminary data.</text>
</comment>
<dbReference type="PANTHER" id="PTHR43420">
    <property type="entry name" value="ACETYLTRANSFERASE"/>
    <property type="match status" value="1"/>
</dbReference>
<accession>A0ABR9IGJ2</accession>
<feature type="domain" description="N-acetyltransferase" evidence="3">
    <location>
        <begin position="4"/>
        <end position="150"/>
    </location>
</feature>